<dbReference type="PANTHER" id="PTHR23020:SF41">
    <property type="entry name" value="AMINOGLYCOSIDE PHOSPHOTRANSFERASE DOMAIN-CONTAINING PROTEIN"/>
    <property type="match status" value="1"/>
</dbReference>
<gene>
    <name evidence="2" type="primary">dhs-27</name>
    <name evidence="2" type="ORF">Tcan_12301</name>
</gene>
<keyword evidence="3" id="KW-1185">Reference proteome</keyword>
<reference evidence="2 3" key="1">
    <citation type="submission" date="2014-11" db="EMBL/GenBank/DDBJ databases">
        <title>Genetic blueprint of the zoonotic pathogen Toxocara canis.</title>
        <authorList>
            <person name="Zhu X.-Q."/>
            <person name="Korhonen P.K."/>
            <person name="Cai H."/>
            <person name="Young N.D."/>
            <person name="Nejsum P."/>
            <person name="von Samson-Himmelstjerna G."/>
            <person name="Boag P.R."/>
            <person name="Tan P."/>
            <person name="Li Q."/>
            <person name="Min J."/>
            <person name="Yang Y."/>
            <person name="Wang X."/>
            <person name="Fang X."/>
            <person name="Hall R.S."/>
            <person name="Hofmann A."/>
            <person name="Sternberg P.W."/>
            <person name="Jex A.R."/>
            <person name="Gasser R.B."/>
        </authorList>
    </citation>
    <scope>NUCLEOTIDE SEQUENCE [LARGE SCALE GENOMIC DNA]</scope>
    <source>
        <strain evidence="2">PN_DK_2014</strain>
    </source>
</reference>
<organism evidence="2 3">
    <name type="scientific">Toxocara canis</name>
    <name type="common">Canine roundworm</name>
    <dbReference type="NCBI Taxonomy" id="6265"/>
    <lineage>
        <taxon>Eukaryota</taxon>
        <taxon>Metazoa</taxon>
        <taxon>Ecdysozoa</taxon>
        <taxon>Nematoda</taxon>
        <taxon>Chromadorea</taxon>
        <taxon>Rhabditida</taxon>
        <taxon>Spirurina</taxon>
        <taxon>Ascaridomorpha</taxon>
        <taxon>Ascaridoidea</taxon>
        <taxon>Toxocaridae</taxon>
        <taxon>Toxocara</taxon>
    </lineage>
</organism>
<dbReference type="InterPro" id="IPR015897">
    <property type="entry name" value="CHK_kinase-like"/>
</dbReference>
<evidence type="ECO:0000259" key="1">
    <source>
        <dbReference type="SMART" id="SM00587"/>
    </source>
</evidence>
<name>A0A0B2VGN1_TOXCA</name>
<dbReference type="PANTHER" id="PTHR23020">
    <property type="entry name" value="UNCHARACTERIZED NUCLEAR HORMONE RECEPTOR-RELATED"/>
    <property type="match status" value="1"/>
</dbReference>
<dbReference type="SMART" id="SM00587">
    <property type="entry name" value="CHK"/>
    <property type="match status" value="1"/>
</dbReference>
<dbReference type="InterPro" id="IPR011009">
    <property type="entry name" value="Kinase-like_dom_sf"/>
</dbReference>
<dbReference type="Gene3D" id="3.90.1200.10">
    <property type="match status" value="1"/>
</dbReference>
<protein>
    <submittedName>
        <fullName evidence="2">Putative oxidoreductase dhs-27</fullName>
    </submittedName>
</protein>
<dbReference type="SUPFAM" id="SSF56112">
    <property type="entry name" value="Protein kinase-like (PK-like)"/>
    <property type="match status" value="1"/>
</dbReference>
<dbReference type="OMA" id="WHDVEME"/>
<evidence type="ECO:0000313" key="3">
    <source>
        <dbReference type="Proteomes" id="UP000031036"/>
    </source>
</evidence>
<dbReference type="EMBL" id="JPKZ01001765">
    <property type="protein sequence ID" value="KHN80120.1"/>
    <property type="molecule type" value="Genomic_DNA"/>
</dbReference>
<dbReference type="InterPro" id="IPR012877">
    <property type="entry name" value="Dhs-27"/>
</dbReference>
<feature type="domain" description="CHK kinase-like" evidence="1">
    <location>
        <begin position="226"/>
        <end position="411"/>
    </location>
</feature>
<accession>A0A0B2VGN1</accession>
<comment type="caution">
    <text evidence="2">The sequence shown here is derived from an EMBL/GenBank/DDBJ whole genome shotgun (WGS) entry which is preliminary data.</text>
</comment>
<sequence>MSEANESKPNQGSFDGIEYILGTPLEWSWLEEKLCASLQTKAKFGSDHTAQQIGLGQGSLSVLARIQPMWTQSDERLPRSVIAKIASLKTMREMVNGPLASAQTFLDFNMKEALNSMEKFINSIHNTEASLYAALQTSGLNLKVPKAYVLQKCDIHCPQGVIVMEDMGEDAFTVPLYDVISVENVYEIHNTEASLYAALQTSGLNLKVPKAYVLQKCDIHCPQGVIVMEDMGEDAFTVPLYDVISVENVYEIMDQLAELHKFSYENSDWISSIGTSTILSLMRTEDGKTPFLAMIKSMRYLDESLAPMVDRIVDNWDTIFDENTLTKLHNVIGIPPVIVHGDLWNANLIWKEHNGKRTLAAIIDWQMAHPGCAAEDIARIICCALTSKDRREHWRDILEYYYRKLGEKMRKEPPLSFNQLEESFIRVYPLTMCIISSAFGPLMRLDIQMKCPDRVDELTAAMHEKACHLLEDGLNYYSKNAEKNA</sequence>
<dbReference type="OrthoDB" id="5777157at2759"/>
<dbReference type="AlphaFoldDB" id="A0A0B2VGN1"/>
<dbReference type="InterPro" id="IPR052961">
    <property type="entry name" value="Oxido-Kinase-like_Enzymes"/>
</dbReference>
<proteinExistence type="predicted"/>
<dbReference type="Proteomes" id="UP000031036">
    <property type="component" value="Unassembled WGS sequence"/>
</dbReference>
<dbReference type="Pfam" id="PF07914">
    <property type="entry name" value="DUF1679"/>
    <property type="match status" value="1"/>
</dbReference>
<evidence type="ECO:0000313" key="2">
    <source>
        <dbReference type="EMBL" id="KHN80120.1"/>
    </source>
</evidence>